<dbReference type="Gene3D" id="1.10.3020.20">
    <property type="match status" value="1"/>
</dbReference>
<dbReference type="Pfam" id="PF02129">
    <property type="entry name" value="Peptidase_S15"/>
    <property type="match status" value="1"/>
</dbReference>
<dbReference type="Pfam" id="PF08530">
    <property type="entry name" value="PepX_C"/>
    <property type="match status" value="1"/>
</dbReference>
<dbReference type="PANTHER" id="PTHR43056">
    <property type="entry name" value="PEPTIDASE S9 PROLYL OLIGOPEPTIDASE"/>
    <property type="match status" value="1"/>
</dbReference>
<protein>
    <recommendedName>
        <fullName evidence="2">Xaa-Pro dipeptidyl-peptidase C-terminal domain-containing protein</fullName>
    </recommendedName>
</protein>
<evidence type="ECO:0000313" key="3">
    <source>
        <dbReference type="EMBL" id="KSA00797.1"/>
    </source>
</evidence>
<feature type="domain" description="Xaa-Pro dipeptidyl-peptidase C-terminal" evidence="2">
    <location>
        <begin position="321"/>
        <end position="586"/>
    </location>
</feature>
<dbReference type="InterPro" id="IPR000383">
    <property type="entry name" value="Xaa-Pro-like_dom"/>
</dbReference>
<evidence type="ECO:0000313" key="4">
    <source>
        <dbReference type="Proteomes" id="UP000054251"/>
    </source>
</evidence>
<sequence length="593" mass="68130">MPNIIKKIQTNDFESFPYIFQKNIDIPLKTDITGGNIVRANVYRPKSSERFPVLITYGPYGKDIHYKDFHPNSYKEVDNEQYSDHAAWEVPSPTYWTKQGYVIIRVDERGSGQSPGILDTMSRGTSEAFYDVIEWAAEQSWSSGNVGLLGISYFGGSQWRVAARRPKGLKAIIPWEGMSDYYRDRVRHGGILSNGFISFWWNRQVLSNQYGLPGRNARDWGEDTIEGDLDEEELIANRRDQTIDTANHIYLDDDYYKLKEFNLEDIEVPLLSVANWGGIMLHLRGNIEGYNHAGSRNKYLRTIVGRHDLPFYYKENVAMQKSFLDAFLKGEDRDGWSTGKMPKVEILLRKGNVGYNNPTGEKKFSTRIENEWPISRTQYTKYYLASDRSLSPNQSGKVETTSMSYKTLSTLESPDAIQFITQPFEKEVEITGHITSQLNISVDDEDVSPSDIDIFVTLRHLDKDSKEILYTGTAGDPVPLCKGYLRVSHRKIQESHPWNRPYLPYRTYASADSLEVKPENVYTVIVEIWPTNVVLEVGDKLVFEVSGGDTQGCDRFQHNHPQDRNEKKLGRTNRIHFDSTYENYVILPIIPEK</sequence>
<dbReference type="GO" id="GO:0008239">
    <property type="term" value="F:dipeptidyl-peptidase activity"/>
    <property type="evidence" value="ECO:0007669"/>
    <property type="project" value="InterPro"/>
</dbReference>
<dbReference type="GeneID" id="26840455"/>
<keyword evidence="1" id="KW-0378">Hydrolase</keyword>
<dbReference type="NCBIfam" id="TIGR00976">
    <property type="entry name" value="CocE_NonD"/>
    <property type="match status" value="1"/>
</dbReference>
<dbReference type="AlphaFoldDB" id="A0A0V1PWY6"/>
<dbReference type="Gene3D" id="2.60.120.260">
    <property type="entry name" value="Galactose-binding domain-like"/>
    <property type="match status" value="1"/>
</dbReference>
<comment type="caution">
    <text evidence="3">The sequence shown here is derived from an EMBL/GenBank/DDBJ whole genome shotgun (WGS) entry which is preliminary data.</text>
</comment>
<dbReference type="InterPro" id="IPR013736">
    <property type="entry name" value="Xaa-Pro_dipept_C"/>
</dbReference>
<dbReference type="OrthoDB" id="416441at2759"/>
<dbReference type="SUPFAM" id="SSF53474">
    <property type="entry name" value="alpha/beta-Hydrolases"/>
    <property type="match status" value="1"/>
</dbReference>
<dbReference type="Gene3D" id="3.40.50.1820">
    <property type="entry name" value="alpha/beta hydrolase"/>
    <property type="match status" value="1"/>
</dbReference>
<dbReference type="InterPro" id="IPR050585">
    <property type="entry name" value="Xaa-Pro_dipeptidyl-ppase/CocE"/>
</dbReference>
<keyword evidence="4" id="KW-1185">Reference proteome</keyword>
<proteinExistence type="predicted"/>
<gene>
    <name evidence="3" type="ORF">AC631_03446</name>
</gene>
<evidence type="ECO:0000259" key="2">
    <source>
        <dbReference type="SMART" id="SM00939"/>
    </source>
</evidence>
<dbReference type="PANTHER" id="PTHR43056:SF10">
    <property type="entry name" value="COCE_NOND FAMILY, PUTATIVE (AFU_ORTHOLOGUE AFUA_7G00600)-RELATED"/>
    <property type="match status" value="1"/>
</dbReference>
<dbReference type="SMART" id="SM00939">
    <property type="entry name" value="PepX_C"/>
    <property type="match status" value="1"/>
</dbReference>
<dbReference type="Proteomes" id="UP000054251">
    <property type="component" value="Unassembled WGS sequence"/>
</dbReference>
<dbReference type="InterPro" id="IPR029058">
    <property type="entry name" value="AB_hydrolase_fold"/>
</dbReference>
<accession>A0A0V1PWY6</accession>
<dbReference type="SUPFAM" id="SSF49785">
    <property type="entry name" value="Galactose-binding domain-like"/>
    <property type="match status" value="1"/>
</dbReference>
<dbReference type="EMBL" id="LMYN01000074">
    <property type="protein sequence ID" value="KSA00797.1"/>
    <property type="molecule type" value="Genomic_DNA"/>
</dbReference>
<reference evidence="3 4" key="1">
    <citation type="submission" date="2015-11" db="EMBL/GenBank/DDBJ databases">
        <title>The genome of Debaryomyces fabryi.</title>
        <authorList>
            <person name="Tafer H."/>
            <person name="Lopandic K."/>
        </authorList>
    </citation>
    <scope>NUCLEOTIDE SEQUENCE [LARGE SCALE GENOMIC DNA]</scope>
    <source>
        <strain evidence="3 4">CBS 789</strain>
    </source>
</reference>
<evidence type="ECO:0000256" key="1">
    <source>
        <dbReference type="ARBA" id="ARBA00022801"/>
    </source>
</evidence>
<dbReference type="InterPro" id="IPR008979">
    <property type="entry name" value="Galactose-bd-like_sf"/>
</dbReference>
<dbReference type="InterPro" id="IPR005674">
    <property type="entry name" value="CocE/Ser_esterase"/>
</dbReference>
<dbReference type="RefSeq" id="XP_015466899.1">
    <property type="nucleotide sequence ID" value="XM_015612275.1"/>
</dbReference>
<organism evidence="3 4">
    <name type="scientific">Debaryomyces fabryi</name>
    <dbReference type="NCBI Taxonomy" id="58627"/>
    <lineage>
        <taxon>Eukaryota</taxon>
        <taxon>Fungi</taxon>
        <taxon>Dikarya</taxon>
        <taxon>Ascomycota</taxon>
        <taxon>Saccharomycotina</taxon>
        <taxon>Pichiomycetes</taxon>
        <taxon>Debaryomycetaceae</taxon>
        <taxon>Debaryomyces</taxon>
    </lineage>
</organism>
<name>A0A0V1PWY6_9ASCO</name>